<gene>
    <name evidence="1" type="ORF">UFOPK3610_02061</name>
</gene>
<reference evidence="1" key="1">
    <citation type="submission" date="2020-05" db="EMBL/GenBank/DDBJ databases">
        <authorList>
            <person name="Chiriac C."/>
            <person name="Salcher M."/>
            <person name="Ghai R."/>
            <person name="Kavagutti S V."/>
        </authorList>
    </citation>
    <scope>NUCLEOTIDE SEQUENCE</scope>
</reference>
<proteinExistence type="predicted"/>
<accession>A0A6J7IQ90</accession>
<evidence type="ECO:0000313" key="1">
    <source>
        <dbReference type="EMBL" id="CAB4933468.1"/>
    </source>
</evidence>
<organism evidence="1">
    <name type="scientific">freshwater metagenome</name>
    <dbReference type="NCBI Taxonomy" id="449393"/>
    <lineage>
        <taxon>unclassified sequences</taxon>
        <taxon>metagenomes</taxon>
        <taxon>ecological metagenomes</taxon>
    </lineage>
</organism>
<sequence length="235" mass="25431">MQRAVNAALVAGGDPIRLTLARTDNTVSWFSAPRQHLTGTMRTDSMLRVLGWQPSDDGRTSPFPVTRPTAFLTSPDGTIAMTLERASIRGDGTLVLDIRPMEPVPDSQEFGPVSLVIDGVPGIREFTTEIGTSMSTKVVVVGRKAQIVVVTLYANDTQIAEWVLDDRVRTVTTSEDFSSDSVTLNSGAALHLMPPKPHEAGSVMLSGTVVIDGQEVPLDLTLGQWTRPHRFTPKP</sequence>
<dbReference type="EMBL" id="CAFBMR010000168">
    <property type="protein sequence ID" value="CAB4933468.1"/>
    <property type="molecule type" value="Genomic_DNA"/>
</dbReference>
<protein>
    <submittedName>
        <fullName evidence="1">Unannotated protein</fullName>
    </submittedName>
</protein>
<name>A0A6J7IQ90_9ZZZZ</name>
<dbReference type="AlphaFoldDB" id="A0A6J7IQ90"/>